<dbReference type="InterPro" id="IPR036986">
    <property type="entry name" value="S4_RNA-bd_sf"/>
</dbReference>
<keyword evidence="10" id="KW-0694">RNA-binding</keyword>
<comment type="caution">
    <text evidence="12">The sequence shown here is derived from an EMBL/GenBank/DDBJ whole genome shotgun (WGS) entry which is preliminary data.</text>
</comment>
<dbReference type="GO" id="GO:0160138">
    <property type="term" value="F:23S rRNA pseudouridine(2604) synthase activity"/>
    <property type="evidence" value="ECO:0007669"/>
    <property type="project" value="UniProtKB-EC"/>
</dbReference>
<dbReference type="RefSeq" id="WP_163931828.1">
    <property type="nucleotide sequence ID" value="NZ_BMQU01000026.1"/>
</dbReference>
<dbReference type="InterPro" id="IPR002942">
    <property type="entry name" value="S4_RNA-bd"/>
</dbReference>
<evidence type="ECO:0000256" key="1">
    <source>
        <dbReference type="ARBA" id="ARBA00036390"/>
    </source>
</evidence>
<dbReference type="SUPFAM" id="SSF55174">
    <property type="entry name" value="Alpha-L RNA-binding motif"/>
    <property type="match status" value="1"/>
</dbReference>
<evidence type="ECO:0000313" key="13">
    <source>
        <dbReference type="Proteomes" id="UP000471751"/>
    </source>
</evidence>
<evidence type="ECO:0000256" key="7">
    <source>
        <dbReference type="ARBA" id="ARBA00042843"/>
    </source>
</evidence>
<dbReference type="PANTHER" id="PTHR47683:SF2">
    <property type="entry name" value="RNA-BINDING S4 DOMAIN-CONTAINING PROTEIN"/>
    <property type="match status" value="1"/>
</dbReference>
<dbReference type="PROSITE" id="PS50889">
    <property type="entry name" value="S4"/>
    <property type="match status" value="1"/>
</dbReference>
<gene>
    <name evidence="12" type="ORF">G3O07_01665</name>
</gene>
<dbReference type="GO" id="GO:0001522">
    <property type="term" value="P:pseudouridine synthesis"/>
    <property type="evidence" value="ECO:0007669"/>
    <property type="project" value="InterPro"/>
</dbReference>
<evidence type="ECO:0000256" key="3">
    <source>
        <dbReference type="ARBA" id="ARBA00038922"/>
    </source>
</evidence>
<evidence type="ECO:0000256" key="2">
    <source>
        <dbReference type="ARBA" id="ARBA00036535"/>
    </source>
</evidence>
<dbReference type="Gene3D" id="3.30.2350.10">
    <property type="entry name" value="Pseudouridine synthase"/>
    <property type="match status" value="1"/>
</dbReference>
<dbReference type="EMBL" id="JAAHBT010000013">
    <property type="protein sequence ID" value="NES08728.1"/>
    <property type="molecule type" value="Genomic_DNA"/>
</dbReference>
<proteinExistence type="predicted"/>
<dbReference type="GO" id="GO:0003723">
    <property type="term" value="F:RNA binding"/>
    <property type="evidence" value="ECO:0007669"/>
    <property type="project" value="UniProtKB-KW"/>
</dbReference>
<protein>
    <recommendedName>
        <fullName evidence="4">Dual-specificity RNA pseudouridine synthase RluF</fullName>
        <ecNumber evidence="3">5.4.99.21</ecNumber>
    </recommendedName>
    <alternativeName>
        <fullName evidence="6">23S rRNA pseudouridine(2604) synthase</fullName>
    </alternativeName>
    <alternativeName>
        <fullName evidence="8">Ribosomal large subunit pseudouridine synthase F</fullName>
    </alternativeName>
    <alternativeName>
        <fullName evidence="7">rRNA pseudouridylate synthase F</fullName>
    </alternativeName>
    <alternativeName>
        <fullName evidence="9">rRNA-uridine isomerase F</fullName>
    </alternativeName>
    <alternativeName>
        <fullName evidence="5">tRNA(Tyr) pseudouridine(35) synthase</fullName>
    </alternativeName>
</protein>
<dbReference type="SMART" id="SM00363">
    <property type="entry name" value="S4"/>
    <property type="match status" value="1"/>
</dbReference>
<accession>A0A6I5RMA3</accession>
<reference evidence="12 13" key="1">
    <citation type="submission" date="2020-02" db="EMBL/GenBank/DDBJ databases">
        <title>Broccoli isolated Pseudomonas sp.</title>
        <authorList>
            <person name="Fujikawa T."/>
            <person name="Sawada H."/>
        </authorList>
    </citation>
    <scope>NUCLEOTIDE SEQUENCE [LARGE SCALE GENOMIC DNA]</scope>
    <source>
        <strain evidence="12 13">JCM 32154</strain>
    </source>
</reference>
<evidence type="ECO:0000256" key="10">
    <source>
        <dbReference type="PROSITE-ProRule" id="PRU00182"/>
    </source>
</evidence>
<dbReference type="CDD" id="cd00165">
    <property type="entry name" value="S4"/>
    <property type="match status" value="1"/>
</dbReference>
<dbReference type="CDD" id="cd02555">
    <property type="entry name" value="PSSA_1"/>
    <property type="match status" value="1"/>
</dbReference>
<dbReference type="InterPro" id="IPR050343">
    <property type="entry name" value="RsuA_PseudoU_synthase"/>
</dbReference>
<dbReference type="AlphaFoldDB" id="A0A6I5RMA3"/>
<dbReference type="EC" id="5.4.99.21" evidence="3"/>
<evidence type="ECO:0000259" key="11">
    <source>
        <dbReference type="SMART" id="SM00363"/>
    </source>
</evidence>
<evidence type="ECO:0000256" key="9">
    <source>
        <dbReference type="ARBA" id="ARBA00043147"/>
    </source>
</evidence>
<dbReference type="Gene3D" id="3.10.290.10">
    <property type="entry name" value="RNA-binding S4 domain"/>
    <property type="match status" value="1"/>
</dbReference>
<organism evidence="12 13">
    <name type="scientific">Pseudomonas laurentiana</name>
    <dbReference type="NCBI Taxonomy" id="2364649"/>
    <lineage>
        <taxon>Bacteria</taxon>
        <taxon>Pseudomonadati</taxon>
        <taxon>Pseudomonadota</taxon>
        <taxon>Gammaproteobacteria</taxon>
        <taxon>Pseudomonadales</taxon>
        <taxon>Pseudomonadaceae</taxon>
        <taxon>Pseudomonas</taxon>
    </lineage>
</organism>
<evidence type="ECO:0000256" key="5">
    <source>
        <dbReference type="ARBA" id="ARBA00041420"/>
    </source>
</evidence>
<keyword evidence="13" id="KW-1185">Reference proteome</keyword>
<sequence>MSEPIRLSKRLIEIVGCSRREAELFIEGGWVTVDGQIVDEPQHKVGSEQVELLPGAKAEALEPVTLLLNQQPEDTLDSALASINALSLSELHRYGKRPLKGHFSRLTSAALLQDGASGLQVFSQDWRVLRKLTQDIAKLEQEYVVEISGEIIAHGLERLNRGVIWQGNALPPVKASWQNETRLRIALKNPAPGVIVQLCKSVGLSVVSMRRLRLGGVAMGKLPLGQWRYLAAQEKF</sequence>
<dbReference type="Proteomes" id="UP000471751">
    <property type="component" value="Unassembled WGS sequence"/>
</dbReference>
<dbReference type="PANTHER" id="PTHR47683">
    <property type="entry name" value="PSEUDOURIDINE SYNTHASE FAMILY PROTEIN-RELATED"/>
    <property type="match status" value="1"/>
</dbReference>
<evidence type="ECO:0000256" key="6">
    <source>
        <dbReference type="ARBA" id="ARBA00041697"/>
    </source>
</evidence>
<evidence type="ECO:0000313" key="12">
    <source>
        <dbReference type="EMBL" id="NES08728.1"/>
    </source>
</evidence>
<dbReference type="GO" id="GO:0006396">
    <property type="term" value="P:RNA processing"/>
    <property type="evidence" value="ECO:0007669"/>
    <property type="project" value="UniProtKB-ARBA"/>
</dbReference>
<comment type="catalytic activity">
    <reaction evidence="1">
        <text>uridine(35) in tRNA(Tyr) = pseudouridine(35) in tRNA(Tyr)</text>
        <dbReference type="Rhea" id="RHEA:60556"/>
        <dbReference type="Rhea" id="RHEA-COMP:15607"/>
        <dbReference type="Rhea" id="RHEA-COMP:15608"/>
        <dbReference type="ChEBI" id="CHEBI:65314"/>
        <dbReference type="ChEBI" id="CHEBI:65315"/>
    </reaction>
</comment>
<evidence type="ECO:0000256" key="8">
    <source>
        <dbReference type="ARBA" id="ARBA00042890"/>
    </source>
</evidence>
<comment type="catalytic activity">
    <reaction evidence="2">
        <text>uridine(2604) in 23S rRNA = pseudouridine(2604) in 23S rRNA</text>
        <dbReference type="Rhea" id="RHEA:38875"/>
        <dbReference type="Rhea" id="RHEA-COMP:10093"/>
        <dbReference type="Rhea" id="RHEA-COMP:10094"/>
        <dbReference type="ChEBI" id="CHEBI:65314"/>
        <dbReference type="ChEBI" id="CHEBI:65315"/>
        <dbReference type="EC" id="5.4.99.21"/>
    </reaction>
</comment>
<dbReference type="InterPro" id="IPR020103">
    <property type="entry name" value="PsdUridine_synth_cat_dom_sf"/>
</dbReference>
<name>A0A6I5RMA3_9PSED</name>
<dbReference type="SUPFAM" id="SSF55120">
    <property type="entry name" value="Pseudouridine synthase"/>
    <property type="match status" value="1"/>
</dbReference>
<evidence type="ECO:0000256" key="4">
    <source>
        <dbReference type="ARBA" id="ARBA00039989"/>
    </source>
</evidence>
<feature type="domain" description="RNA-binding S4" evidence="11">
    <location>
        <begin position="5"/>
        <end position="65"/>
    </location>
</feature>
<dbReference type="Pfam" id="PF01479">
    <property type="entry name" value="S4"/>
    <property type="match status" value="1"/>
</dbReference>